<sequence>MAIESCYYLAFSTLLGLFFLSLFFVSSTKNQVYPKLYPLIGSSLEFIRNRKRIIQWTSEIFDKLLSSTYTLELPLGRNVIFTKDPSNVKHILKTRFNNYHKERIFIEALSDLFGKGLFLSDGSEWKSQRQSFRHDFDPKVFHAFTFVVEEELSGHLIPFLSNAEKTASTIDLQDTFRRFTFDFVCRIGFGFDPKYLLPSLPPTPFADAFKTAVKLSILRYSTLPLIWKAKKFFNTKSEKRLALMVDELHKFLGNIIAKKKERFVAGEDLEDKDVFARIVRRAQGEQLDETFLVNTAVSLVLAGQDIMCSALTWFFWSQELWGSDWADFRPERWLERRRNDTSSGDDWNFIARDPFTYPVFQAGPRTCLGKEIAVVLMKMVVATILKRFRVTPAQDNFSPHYNSIIVSRMKNGFPGCQVGRADPALVPNPARFDPTRAKDLFRKRNCDRADEDGGCHHSKALLSHSGNLEDGYNSDDIDDEHYDAICPARSEDYYDDIYPIKLKDDYDDVCSTRPKDNYDDIYPANPKDDYNDICPRRPEDDYDDICICPTRLEDDYNDIIMPWITY</sequence>
<reference evidence="7 8" key="1">
    <citation type="journal article" date="2014" name="Nat. Genet.">
        <title>Genome sequence of the hot pepper provides insights into the evolution of pungency in Capsicum species.</title>
        <authorList>
            <person name="Kim S."/>
            <person name="Park M."/>
            <person name="Yeom S.I."/>
            <person name="Kim Y.M."/>
            <person name="Lee J.M."/>
            <person name="Lee H.A."/>
            <person name="Seo E."/>
            <person name="Choi J."/>
            <person name="Cheong K."/>
            <person name="Kim K.T."/>
            <person name="Jung K."/>
            <person name="Lee G.W."/>
            <person name="Oh S.K."/>
            <person name="Bae C."/>
            <person name="Kim S.B."/>
            <person name="Lee H.Y."/>
            <person name="Kim S.Y."/>
            <person name="Kim M.S."/>
            <person name="Kang B.C."/>
            <person name="Jo Y.D."/>
            <person name="Yang H.B."/>
            <person name="Jeong H.J."/>
            <person name="Kang W.H."/>
            <person name="Kwon J.K."/>
            <person name="Shin C."/>
            <person name="Lim J.Y."/>
            <person name="Park J.H."/>
            <person name="Huh J.H."/>
            <person name="Kim J.S."/>
            <person name="Kim B.D."/>
            <person name="Cohen O."/>
            <person name="Paran I."/>
            <person name="Suh M.C."/>
            <person name="Lee S.B."/>
            <person name="Kim Y.K."/>
            <person name="Shin Y."/>
            <person name="Noh S.J."/>
            <person name="Park J."/>
            <person name="Seo Y.S."/>
            <person name="Kwon S.Y."/>
            <person name="Kim H.A."/>
            <person name="Park J.M."/>
            <person name="Kim H.J."/>
            <person name="Choi S.B."/>
            <person name="Bosland P.W."/>
            <person name="Reeves G."/>
            <person name="Jo S.H."/>
            <person name="Lee B.W."/>
            <person name="Cho H.T."/>
            <person name="Choi H.S."/>
            <person name="Lee M.S."/>
            <person name="Yu Y."/>
            <person name="Do Choi Y."/>
            <person name="Park B.S."/>
            <person name="van Deynze A."/>
            <person name="Ashrafi H."/>
            <person name="Hill T."/>
            <person name="Kim W.T."/>
            <person name="Pai H.S."/>
            <person name="Ahn H.K."/>
            <person name="Yeam I."/>
            <person name="Giovannoni J.J."/>
            <person name="Rose J.K."/>
            <person name="Sorensen I."/>
            <person name="Lee S.J."/>
            <person name="Kim R.W."/>
            <person name="Choi I.Y."/>
            <person name="Choi B.S."/>
            <person name="Lim J.S."/>
            <person name="Lee Y.H."/>
            <person name="Choi D."/>
        </authorList>
    </citation>
    <scope>NUCLEOTIDE SEQUENCE [LARGE SCALE GENOMIC DNA]</scope>
    <source>
        <strain evidence="8">cv. CM334</strain>
    </source>
</reference>
<dbReference type="Gene3D" id="1.10.630.10">
    <property type="entry name" value="Cytochrome P450"/>
    <property type="match status" value="2"/>
</dbReference>
<evidence type="ECO:0000256" key="6">
    <source>
        <dbReference type="SAM" id="Phobius"/>
    </source>
</evidence>
<proteinExistence type="inferred from homology"/>
<comment type="similarity">
    <text evidence="2">Belongs to the cytochrome P450 family.</text>
</comment>
<keyword evidence="8" id="KW-1185">Reference proteome</keyword>
<dbReference type="Pfam" id="PF00067">
    <property type="entry name" value="p450"/>
    <property type="match status" value="2"/>
</dbReference>
<dbReference type="GO" id="GO:0005506">
    <property type="term" value="F:iron ion binding"/>
    <property type="evidence" value="ECO:0007669"/>
    <property type="project" value="InterPro"/>
</dbReference>
<dbReference type="Proteomes" id="UP000222542">
    <property type="component" value="Unassembled WGS sequence"/>
</dbReference>
<keyword evidence="6" id="KW-1133">Transmembrane helix</keyword>
<evidence type="ECO:0000256" key="2">
    <source>
        <dbReference type="ARBA" id="ARBA00010617"/>
    </source>
</evidence>
<reference evidence="7 8" key="2">
    <citation type="journal article" date="2017" name="Genome Biol.">
        <title>New reference genome sequences of hot pepper reveal the massive evolution of plant disease-resistance genes by retroduplication.</title>
        <authorList>
            <person name="Kim S."/>
            <person name="Park J."/>
            <person name="Yeom S.I."/>
            <person name="Kim Y.M."/>
            <person name="Seo E."/>
            <person name="Kim K.T."/>
            <person name="Kim M.S."/>
            <person name="Lee J.M."/>
            <person name="Cheong K."/>
            <person name="Shin H.S."/>
            <person name="Kim S.B."/>
            <person name="Han K."/>
            <person name="Lee J."/>
            <person name="Park M."/>
            <person name="Lee H.A."/>
            <person name="Lee H.Y."/>
            <person name="Lee Y."/>
            <person name="Oh S."/>
            <person name="Lee J.H."/>
            <person name="Choi E."/>
            <person name="Choi E."/>
            <person name="Lee S.E."/>
            <person name="Jeon J."/>
            <person name="Kim H."/>
            <person name="Choi G."/>
            <person name="Song H."/>
            <person name="Lee J."/>
            <person name="Lee S.C."/>
            <person name="Kwon J.K."/>
            <person name="Lee H.Y."/>
            <person name="Koo N."/>
            <person name="Hong Y."/>
            <person name="Kim R.W."/>
            <person name="Kang W.H."/>
            <person name="Huh J.H."/>
            <person name="Kang B.C."/>
            <person name="Yang T.J."/>
            <person name="Lee Y.H."/>
            <person name="Bennetzen J.L."/>
            <person name="Choi D."/>
        </authorList>
    </citation>
    <scope>NUCLEOTIDE SEQUENCE [LARGE SCALE GENOMIC DNA]</scope>
    <source>
        <strain evidence="8">cv. CM334</strain>
    </source>
</reference>
<evidence type="ECO:0000256" key="4">
    <source>
        <dbReference type="ARBA" id="ARBA00023002"/>
    </source>
</evidence>
<dbReference type="AlphaFoldDB" id="A0A2G2Y1B1"/>
<evidence type="ECO:0000313" key="8">
    <source>
        <dbReference type="Proteomes" id="UP000222542"/>
    </source>
</evidence>
<keyword evidence="3" id="KW-0479">Metal-binding</keyword>
<comment type="caution">
    <text evidence="7">The sequence shown here is derived from an EMBL/GenBank/DDBJ whole genome shotgun (WGS) entry which is preliminary data.</text>
</comment>
<dbReference type="GO" id="GO:0004497">
    <property type="term" value="F:monooxygenase activity"/>
    <property type="evidence" value="ECO:0007669"/>
    <property type="project" value="InterPro"/>
</dbReference>
<evidence type="ECO:0000313" key="7">
    <source>
        <dbReference type="EMBL" id="PHT63510.1"/>
    </source>
</evidence>
<keyword evidence="4" id="KW-0560">Oxidoreductase</keyword>
<feature type="transmembrane region" description="Helical" evidence="6">
    <location>
        <begin position="7"/>
        <end position="25"/>
    </location>
</feature>
<dbReference type="InterPro" id="IPR036396">
    <property type="entry name" value="Cyt_P450_sf"/>
</dbReference>
<dbReference type="GO" id="GO:0016705">
    <property type="term" value="F:oxidoreductase activity, acting on paired donors, with incorporation or reduction of molecular oxygen"/>
    <property type="evidence" value="ECO:0007669"/>
    <property type="project" value="InterPro"/>
</dbReference>
<dbReference type="PANTHER" id="PTHR24296">
    <property type="entry name" value="CYTOCHROME P450"/>
    <property type="match status" value="1"/>
</dbReference>
<keyword evidence="6" id="KW-0472">Membrane</keyword>
<dbReference type="EMBL" id="AYRZ02000031">
    <property type="protein sequence ID" value="PHT63510.1"/>
    <property type="molecule type" value="Genomic_DNA"/>
</dbReference>
<evidence type="ECO:0000256" key="3">
    <source>
        <dbReference type="ARBA" id="ARBA00022723"/>
    </source>
</evidence>
<dbReference type="GO" id="GO:0020037">
    <property type="term" value="F:heme binding"/>
    <property type="evidence" value="ECO:0007669"/>
    <property type="project" value="InterPro"/>
</dbReference>
<accession>A0A2G2Y1B1</accession>
<name>A0A2G2Y1B1_CAPAN</name>
<gene>
    <name evidence="7" type="ORF">T459_32661</name>
</gene>
<evidence type="ECO:0000256" key="1">
    <source>
        <dbReference type="ARBA" id="ARBA00001971"/>
    </source>
</evidence>
<dbReference type="InterPro" id="IPR001128">
    <property type="entry name" value="Cyt_P450"/>
</dbReference>
<comment type="cofactor">
    <cofactor evidence="1">
        <name>heme</name>
        <dbReference type="ChEBI" id="CHEBI:30413"/>
    </cofactor>
</comment>
<dbReference type="Gramene" id="PHT63510">
    <property type="protein sequence ID" value="PHT63510"/>
    <property type="gene ID" value="T459_32661"/>
</dbReference>
<protein>
    <submittedName>
        <fullName evidence="7">Uncharacterized protein</fullName>
    </submittedName>
</protein>
<evidence type="ECO:0000256" key="5">
    <source>
        <dbReference type="ARBA" id="ARBA00023004"/>
    </source>
</evidence>
<dbReference type="SUPFAM" id="SSF48264">
    <property type="entry name" value="Cytochrome P450"/>
    <property type="match status" value="1"/>
</dbReference>
<keyword evidence="5" id="KW-0408">Iron</keyword>
<organism evidence="7 8">
    <name type="scientific">Capsicum annuum</name>
    <name type="common">Capsicum pepper</name>
    <dbReference type="NCBI Taxonomy" id="4072"/>
    <lineage>
        <taxon>Eukaryota</taxon>
        <taxon>Viridiplantae</taxon>
        <taxon>Streptophyta</taxon>
        <taxon>Embryophyta</taxon>
        <taxon>Tracheophyta</taxon>
        <taxon>Spermatophyta</taxon>
        <taxon>Magnoliopsida</taxon>
        <taxon>eudicotyledons</taxon>
        <taxon>Gunneridae</taxon>
        <taxon>Pentapetalae</taxon>
        <taxon>asterids</taxon>
        <taxon>lamiids</taxon>
        <taxon>Solanales</taxon>
        <taxon>Solanaceae</taxon>
        <taxon>Solanoideae</taxon>
        <taxon>Capsiceae</taxon>
        <taxon>Capsicum</taxon>
    </lineage>
</organism>
<keyword evidence="6" id="KW-0812">Transmembrane</keyword>